<feature type="domain" description="Guanylate cyclase" evidence="3">
    <location>
        <begin position="20"/>
        <end position="103"/>
    </location>
</feature>
<dbReference type="Gene3D" id="1.25.40.10">
    <property type="entry name" value="Tetratricopeptide repeat domain"/>
    <property type="match status" value="1"/>
</dbReference>
<proteinExistence type="predicted"/>
<protein>
    <submittedName>
        <fullName evidence="4">Adenylate/guanylate cyclase domain-containing protein</fullName>
    </submittedName>
</protein>
<dbReference type="Proteomes" id="UP001165279">
    <property type="component" value="Unassembled WGS sequence"/>
</dbReference>
<dbReference type="InterPro" id="IPR011990">
    <property type="entry name" value="TPR-like_helical_dom_sf"/>
</dbReference>
<name>A0ABS9P2L4_9RHOB</name>
<keyword evidence="2" id="KW-0812">Transmembrane</keyword>
<gene>
    <name evidence="4" type="ORF">MB818_21135</name>
</gene>
<dbReference type="InterPro" id="IPR050697">
    <property type="entry name" value="Adenylyl/Guanylyl_Cyclase_3/4"/>
</dbReference>
<comment type="caution">
    <text evidence="4">The sequence shown here is derived from an EMBL/GenBank/DDBJ whole genome shotgun (WGS) entry which is preliminary data.</text>
</comment>
<dbReference type="Pfam" id="PF00211">
    <property type="entry name" value="Guanylate_cyc"/>
    <property type="match status" value="1"/>
</dbReference>
<dbReference type="CDD" id="cd07302">
    <property type="entry name" value="CHD"/>
    <property type="match status" value="1"/>
</dbReference>
<evidence type="ECO:0000256" key="2">
    <source>
        <dbReference type="SAM" id="Phobius"/>
    </source>
</evidence>
<sequence length="604" mass="67518">MEVDETGTLERQKLHRKELVDPAIKQFKGRIFKTTGDGLLAEFPSVVDAVQCAVQIQHAMDNRESGALGEKRIRYRIGINLGDVIVDEGDIYGDGVNIAARLEAMAAPGGITISGTAYDHLKANVDVGYEALGEVQVKNIETPVRVYRVVTDSKSIGMTVPARRRTKPVPLIMAAAAIAFVGIVSFWWSSQTDFQPADQARMAFDLPDKPSVTVLPFRDLSADGDAKFLADKFVTSLITELSFLPDLFVIASNSSFALRDTELSLGEISERLGVRYLVQGSFDKKESSLRIDVQLVDGLVGNLIWSKRYERPIEDFFQLQDELIRDIALEVGGRGESGIFRAERRRFQQISNDDLTALQLFEKATQAFFKYTREGNETNGEIARDLVSRFPQFSRGYVALAYFHFGRIWFGYSPDAESDLAACFENADKAVALHAQEYLAHWVLGYCNVVARRVPEAMSAFERAHELNPHDILVRRDFAMHVLVRQEKYEEALDILHASLRLAPGQNNFTNMQISSIYFILGDYAKAVEFGQREQMRSILGIGWLGAAYWKNGQKEQARSIVEEIMKAAPDYNRQTFAATRLYAPVEAIERASEALVAAGLPEG</sequence>
<keyword evidence="2" id="KW-0472">Membrane</keyword>
<feature type="repeat" description="TPR" evidence="1">
    <location>
        <begin position="438"/>
        <end position="471"/>
    </location>
</feature>
<accession>A0ABS9P2L4</accession>
<dbReference type="PANTHER" id="PTHR43081">
    <property type="entry name" value="ADENYLATE CYCLASE, TERMINAL-DIFFERENTIATION SPECIFIC-RELATED"/>
    <property type="match status" value="1"/>
</dbReference>
<evidence type="ECO:0000313" key="5">
    <source>
        <dbReference type="Proteomes" id="UP001165279"/>
    </source>
</evidence>
<dbReference type="Pfam" id="PF13432">
    <property type="entry name" value="TPR_16"/>
    <property type="match status" value="1"/>
</dbReference>
<dbReference type="Pfam" id="PF13181">
    <property type="entry name" value="TPR_8"/>
    <property type="match status" value="1"/>
</dbReference>
<dbReference type="EMBL" id="JAKOEM010000035">
    <property type="protein sequence ID" value="MCG6560716.1"/>
    <property type="molecule type" value="Genomic_DNA"/>
</dbReference>
<evidence type="ECO:0000313" key="4">
    <source>
        <dbReference type="EMBL" id="MCG6560716.1"/>
    </source>
</evidence>
<dbReference type="PANTHER" id="PTHR43081:SF19">
    <property type="entry name" value="PH-SENSITIVE ADENYLATE CYCLASE RV1264"/>
    <property type="match status" value="1"/>
</dbReference>
<dbReference type="PROSITE" id="PS50125">
    <property type="entry name" value="GUANYLATE_CYCLASE_2"/>
    <property type="match status" value="1"/>
</dbReference>
<organism evidence="4 5">
    <name type="scientific">Ruegeria alba</name>
    <dbReference type="NCBI Taxonomy" id="2916756"/>
    <lineage>
        <taxon>Bacteria</taxon>
        <taxon>Pseudomonadati</taxon>
        <taxon>Pseudomonadota</taxon>
        <taxon>Alphaproteobacteria</taxon>
        <taxon>Rhodobacterales</taxon>
        <taxon>Roseobacteraceae</taxon>
        <taxon>Ruegeria</taxon>
    </lineage>
</organism>
<keyword evidence="2" id="KW-1133">Transmembrane helix</keyword>
<keyword evidence="1" id="KW-0802">TPR repeat</keyword>
<reference evidence="4" key="1">
    <citation type="submission" date="2022-02" db="EMBL/GenBank/DDBJ databases">
        <title>The genome sequence of Ruegeria sp. 1NDH52C.</title>
        <authorList>
            <person name="Du J."/>
        </authorList>
    </citation>
    <scope>NUCLEOTIDE SEQUENCE</scope>
    <source>
        <strain evidence="4">1NDH52C</strain>
    </source>
</reference>
<dbReference type="InterPro" id="IPR019734">
    <property type="entry name" value="TPR_rpt"/>
</dbReference>
<dbReference type="PROSITE" id="PS50005">
    <property type="entry name" value="TPR"/>
    <property type="match status" value="1"/>
</dbReference>
<dbReference type="InterPro" id="IPR029787">
    <property type="entry name" value="Nucleotide_cyclase"/>
</dbReference>
<keyword evidence="5" id="KW-1185">Reference proteome</keyword>
<evidence type="ECO:0000259" key="3">
    <source>
        <dbReference type="PROSITE" id="PS50125"/>
    </source>
</evidence>
<evidence type="ECO:0000256" key="1">
    <source>
        <dbReference type="PROSITE-ProRule" id="PRU00339"/>
    </source>
</evidence>
<feature type="transmembrane region" description="Helical" evidence="2">
    <location>
        <begin position="168"/>
        <end position="188"/>
    </location>
</feature>
<dbReference type="SUPFAM" id="SSF55073">
    <property type="entry name" value="Nucleotide cyclase"/>
    <property type="match status" value="1"/>
</dbReference>
<dbReference type="Gene3D" id="3.30.70.1230">
    <property type="entry name" value="Nucleotide cyclase"/>
    <property type="match status" value="1"/>
</dbReference>
<dbReference type="InterPro" id="IPR001054">
    <property type="entry name" value="A/G_cyclase"/>
</dbReference>
<dbReference type="SUPFAM" id="SSF48452">
    <property type="entry name" value="TPR-like"/>
    <property type="match status" value="1"/>
</dbReference>